<evidence type="ECO:0000313" key="1">
    <source>
        <dbReference type="EMBL" id="KAG8181486.1"/>
    </source>
</evidence>
<sequence>MDQVESEPTIKTHTFDAIINNTPITYHIIHMNSSFFVWIGDQGTFDSLAVAMTTAHSPLPISTVLLGHNAEDSSSSLAARLSKKTGKQVFASCNIAKSDGSLMIGVTQRLIKELEEFPEKF</sequence>
<dbReference type="InterPro" id="IPR032157">
    <property type="entry name" value="PAC4"/>
</dbReference>
<keyword evidence="2" id="KW-1185">Reference proteome</keyword>
<evidence type="ECO:0008006" key="3">
    <source>
        <dbReference type="Google" id="ProtNLM"/>
    </source>
</evidence>
<dbReference type="GO" id="GO:0043248">
    <property type="term" value="P:proteasome assembly"/>
    <property type="evidence" value="ECO:0007669"/>
    <property type="project" value="InterPro"/>
</dbReference>
<name>A0AAV6UE49_9ARAC</name>
<dbReference type="PANTHER" id="PTHR33559">
    <property type="entry name" value="PROTEASOME ASSEMBLY CHAPERONE 4"/>
    <property type="match status" value="1"/>
</dbReference>
<comment type="caution">
    <text evidence="1">The sequence shown here is derived from an EMBL/GenBank/DDBJ whole genome shotgun (WGS) entry which is preliminary data.</text>
</comment>
<dbReference type="PANTHER" id="PTHR33559:SF1">
    <property type="entry name" value="PROTEASOME ASSEMBLY CHAPERONE 4"/>
    <property type="match status" value="1"/>
</dbReference>
<proteinExistence type="predicted"/>
<dbReference type="AlphaFoldDB" id="A0AAV6UE49"/>
<protein>
    <recommendedName>
        <fullName evidence="3">Proteasome assembly chaperone 4</fullName>
    </recommendedName>
</protein>
<gene>
    <name evidence="1" type="ORF">JTE90_016573</name>
</gene>
<accession>A0AAV6UE49</accession>
<dbReference type="EMBL" id="JAFNEN010000513">
    <property type="protein sequence ID" value="KAG8181486.1"/>
    <property type="molecule type" value="Genomic_DNA"/>
</dbReference>
<dbReference type="Proteomes" id="UP000827092">
    <property type="component" value="Unassembled WGS sequence"/>
</dbReference>
<evidence type="ECO:0000313" key="2">
    <source>
        <dbReference type="Proteomes" id="UP000827092"/>
    </source>
</evidence>
<organism evidence="1 2">
    <name type="scientific">Oedothorax gibbosus</name>
    <dbReference type="NCBI Taxonomy" id="931172"/>
    <lineage>
        <taxon>Eukaryota</taxon>
        <taxon>Metazoa</taxon>
        <taxon>Ecdysozoa</taxon>
        <taxon>Arthropoda</taxon>
        <taxon>Chelicerata</taxon>
        <taxon>Arachnida</taxon>
        <taxon>Araneae</taxon>
        <taxon>Araneomorphae</taxon>
        <taxon>Entelegynae</taxon>
        <taxon>Araneoidea</taxon>
        <taxon>Linyphiidae</taxon>
        <taxon>Erigoninae</taxon>
        <taxon>Oedothorax</taxon>
    </lineage>
</organism>
<reference evidence="1 2" key="1">
    <citation type="journal article" date="2022" name="Nat. Ecol. Evol.">
        <title>A masculinizing supergene underlies an exaggerated male reproductive morph in a spider.</title>
        <authorList>
            <person name="Hendrickx F."/>
            <person name="De Corte Z."/>
            <person name="Sonet G."/>
            <person name="Van Belleghem S.M."/>
            <person name="Kostlbacher S."/>
            <person name="Vangestel C."/>
        </authorList>
    </citation>
    <scope>NUCLEOTIDE SEQUENCE [LARGE SCALE GENOMIC DNA]</scope>
    <source>
        <strain evidence="1">W744_W776</strain>
    </source>
</reference>
<dbReference type="Pfam" id="PF16093">
    <property type="entry name" value="PAC4"/>
    <property type="match status" value="1"/>
</dbReference>